<reference evidence="1 2" key="1">
    <citation type="submission" date="2024-11" db="EMBL/GenBank/DDBJ databases">
        <title>Adaptive evolution of stress response genes in parasites aligns with host niche diversity.</title>
        <authorList>
            <person name="Hahn C."/>
            <person name="Resl P."/>
        </authorList>
    </citation>
    <scope>NUCLEOTIDE SEQUENCE [LARGE SCALE GENOMIC DNA]</scope>
    <source>
        <strain evidence="1">EGGRZ-B1_66</strain>
        <tissue evidence="1">Body</tissue>
    </source>
</reference>
<comment type="caution">
    <text evidence="1">The sequence shown here is derived from an EMBL/GenBank/DDBJ whole genome shotgun (WGS) entry which is preliminary data.</text>
</comment>
<keyword evidence="2" id="KW-1185">Reference proteome</keyword>
<dbReference type="Proteomes" id="UP001626550">
    <property type="component" value="Unassembled WGS sequence"/>
</dbReference>
<evidence type="ECO:0000313" key="2">
    <source>
        <dbReference type="Proteomes" id="UP001626550"/>
    </source>
</evidence>
<name>A0ABD2PV10_9PLAT</name>
<proteinExistence type="predicted"/>
<accession>A0ABD2PV10</accession>
<feature type="non-terminal residue" evidence="1">
    <location>
        <position position="91"/>
    </location>
</feature>
<dbReference type="AlphaFoldDB" id="A0ABD2PV10"/>
<protein>
    <submittedName>
        <fullName evidence="1">Uncharacterized protein</fullName>
    </submittedName>
</protein>
<organism evidence="1 2">
    <name type="scientific">Cichlidogyrus casuarinus</name>
    <dbReference type="NCBI Taxonomy" id="1844966"/>
    <lineage>
        <taxon>Eukaryota</taxon>
        <taxon>Metazoa</taxon>
        <taxon>Spiralia</taxon>
        <taxon>Lophotrochozoa</taxon>
        <taxon>Platyhelminthes</taxon>
        <taxon>Monogenea</taxon>
        <taxon>Monopisthocotylea</taxon>
        <taxon>Dactylogyridea</taxon>
        <taxon>Ancyrocephalidae</taxon>
        <taxon>Cichlidogyrus</taxon>
    </lineage>
</organism>
<feature type="non-terminal residue" evidence="1">
    <location>
        <position position="1"/>
    </location>
</feature>
<dbReference type="EMBL" id="JBJKFK010002583">
    <property type="protein sequence ID" value="KAL3310893.1"/>
    <property type="molecule type" value="Genomic_DNA"/>
</dbReference>
<gene>
    <name evidence="1" type="ORF">Ciccas_010533</name>
</gene>
<sequence>RTVSIPSQTIRLNAVMCPVNAATSTSPDSDMRLIRIKKTHVSVTKQQVEKNDQLNKDLNHDKPLLLIKRLILCSSTNHEHSKPIRSRPVTV</sequence>
<evidence type="ECO:0000313" key="1">
    <source>
        <dbReference type="EMBL" id="KAL3310893.1"/>
    </source>
</evidence>